<keyword evidence="8" id="KW-0391">Immunity</keyword>
<dbReference type="Proteomes" id="UP001217918">
    <property type="component" value="Unassembled WGS sequence"/>
</dbReference>
<dbReference type="EMBL" id="JAQQPM010000003">
    <property type="protein sequence ID" value="KAK2069885.1"/>
    <property type="molecule type" value="Genomic_DNA"/>
</dbReference>
<evidence type="ECO:0000313" key="14">
    <source>
        <dbReference type="Proteomes" id="UP001217918"/>
    </source>
</evidence>
<keyword evidence="5 9" id="KW-0863">Zinc-finger</keyword>
<feature type="domain" description="C3H1-type" evidence="11">
    <location>
        <begin position="12"/>
        <end position="39"/>
    </location>
</feature>
<comment type="caution">
    <text evidence="13">The sequence shown here is derived from an EMBL/GenBank/DDBJ whole genome shotgun (WGS) entry which is preliminary data.</text>
</comment>
<evidence type="ECO:0000256" key="5">
    <source>
        <dbReference type="ARBA" id="ARBA00022771"/>
    </source>
</evidence>
<evidence type="ECO:0000256" key="1">
    <source>
        <dbReference type="ARBA" id="ARBA00004496"/>
    </source>
</evidence>
<dbReference type="PROSITE" id="PS51981">
    <property type="entry name" value="ZF_RZ"/>
    <property type="match status" value="1"/>
</dbReference>
<dbReference type="InterPro" id="IPR027417">
    <property type="entry name" value="P-loop_NTPase"/>
</dbReference>
<dbReference type="PANTHER" id="PTHR10887:SF445">
    <property type="entry name" value="NFX1-TYPE ZINC FINGER-CONTAINING PROTEIN 1"/>
    <property type="match status" value="1"/>
</dbReference>
<feature type="zinc finger region" description="C3H1-type" evidence="9">
    <location>
        <begin position="12"/>
        <end position="39"/>
    </location>
</feature>
<proteinExistence type="predicted"/>
<dbReference type="InterPro" id="IPR047187">
    <property type="entry name" value="SF1_C_Upf1"/>
</dbReference>
<evidence type="ECO:0000256" key="3">
    <source>
        <dbReference type="ARBA" id="ARBA00022723"/>
    </source>
</evidence>
<keyword evidence="14" id="KW-1185">Reference proteome</keyword>
<evidence type="ECO:0000256" key="10">
    <source>
        <dbReference type="SAM" id="MobiDB-lite"/>
    </source>
</evidence>
<dbReference type="SMART" id="SM00438">
    <property type="entry name" value="ZnF_NFX"/>
    <property type="match status" value="5"/>
</dbReference>
<dbReference type="GO" id="GO:0008270">
    <property type="term" value="F:zinc ion binding"/>
    <property type="evidence" value="ECO:0007669"/>
    <property type="project" value="UniProtKB-KW"/>
</dbReference>
<comment type="subcellular location">
    <subcellularLocation>
        <location evidence="1">Cytoplasm</location>
    </subcellularLocation>
</comment>
<evidence type="ECO:0000256" key="4">
    <source>
        <dbReference type="ARBA" id="ARBA00022737"/>
    </source>
</evidence>
<feature type="region of interest" description="Disordered" evidence="10">
    <location>
        <begin position="1668"/>
        <end position="1692"/>
    </location>
</feature>
<dbReference type="InterPro" id="IPR041679">
    <property type="entry name" value="DNA2/NAM7-like_C"/>
</dbReference>
<keyword evidence="4" id="KW-0677">Repeat</keyword>
<feature type="domain" description="RZ-type" evidence="12">
    <location>
        <begin position="1909"/>
        <end position="1967"/>
    </location>
</feature>
<keyword evidence="7 9" id="KW-0862">Zinc</keyword>
<evidence type="ECO:0000259" key="12">
    <source>
        <dbReference type="PROSITE" id="PS51981"/>
    </source>
</evidence>
<dbReference type="GO" id="GO:0002376">
    <property type="term" value="P:immune system process"/>
    <property type="evidence" value="ECO:0007669"/>
    <property type="project" value="UniProtKB-KW"/>
</dbReference>
<evidence type="ECO:0000256" key="6">
    <source>
        <dbReference type="ARBA" id="ARBA00022806"/>
    </source>
</evidence>
<dbReference type="GO" id="GO:0004386">
    <property type="term" value="F:helicase activity"/>
    <property type="evidence" value="ECO:0007669"/>
    <property type="project" value="InterPro"/>
</dbReference>
<organism evidence="13 14">
    <name type="scientific">Phyllachora maydis</name>
    <dbReference type="NCBI Taxonomy" id="1825666"/>
    <lineage>
        <taxon>Eukaryota</taxon>
        <taxon>Fungi</taxon>
        <taxon>Dikarya</taxon>
        <taxon>Ascomycota</taxon>
        <taxon>Pezizomycotina</taxon>
        <taxon>Sordariomycetes</taxon>
        <taxon>Sordariomycetidae</taxon>
        <taxon>Phyllachorales</taxon>
        <taxon>Phyllachoraceae</taxon>
        <taxon>Phyllachora</taxon>
    </lineage>
</organism>
<protein>
    <recommendedName>
        <fullName evidence="15">NFX1-type zinc finger-containing protein 1</fullName>
    </recommendedName>
</protein>
<dbReference type="Pfam" id="PF13087">
    <property type="entry name" value="AAA_12"/>
    <property type="match status" value="1"/>
</dbReference>
<dbReference type="Pfam" id="PF13086">
    <property type="entry name" value="AAA_11"/>
    <property type="match status" value="1"/>
</dbReference>
<dbReference type="FunFam" id="3.40.50.300:FF:001660">
    <property type="entry name" value="NF-X1 finger and helicase protein, putative"/>
    <property type="match status" value="1"/>
</dbReference>
<feature type="compositionally biased region" description="Low complexity" evidence="10">
    <location>
        <begin position="39"/>
        <end position="50"/>
    </location>
</feature>
<name>A0AAD9MCF6_9PEZI</name>
<dbReference type="CDD" id="cd06008">
    <property type="entry name" value="NF-X1-zinc-finger"/>
    <property type="match status" value="1"/>
</dbReference>
<reference evidence="13" key="1">
    <citation type="journal article" date="2023" name="Mol. Plant Microbe Interact.">
        <title>Elucidating the Obligate Nature and Biological Capacity of an Invasive Fungal Corn Pathogen.</title>
        <authorList>
            <person name="MacCready J.S."/>
            <person name="Roggenkamp E.M."/>
            <person name="Gdanetz K."/>
            <person name="Chilvers M.I."/>
        </authorList>
    </citation>
    <scope>NUCLEOTIDE SEQUENCE</scope>
    <source>
        <strain evidence="13">PM02</strain>
    </source>
</reference>
<dbReference type="GO" id="GO:0005737">
    <property type="term" value="C:cytoplasm"/>
    <property type="evidence" value="ECO:0007669"/>
    <property type="project" value="UniProtKB-SubCell"/>
</dbReference>
<dbReference type="Gene3D" id="3.40.50.300">
    <property type="entry name" value="P-loop containing nucleotide triphosphate hydrolases"/>
    <property type="match status" value="2"/>
</dbReference>
<dbReference type="InterPro" id="IPR000571">
    <property type="entry name" value="Znf_CCCH"/>
</dbReference>
<accession>A0AAD9MCF6</accession>
<evidence type="ECO:0000256" key="8">
    <source>
        <dbReference type="ARBA" id="ARBA00022859"/>
    </source>
</evidence>
<dbReference type="InterPro" id="IPR045055">
    <property type="entry name" value="DNA2/NAM7-like"/>
</dbReference>
<dbReference type="SMART" id="SM00356">
    <property type="entry name" value="ZnF_C3H1"/>
    <property type="match status" value="1"/>
</dbReference>
<dbReference type="PANTHER" id="PTHR10887">
    <property type="entry name" value="DNA2/NAM7 HELICASE FAMILY"/>
    <property type="match status" value="1"/>
</dbReference>
<evidence type="ECO:0008006" key="15">
    <source>
        <dbReference type="Google" id="ProtNLM"/>
    </source>
</evidence>
<evidence type="ECO:0000256" key="2">
    <source>
        <dbReference type="ARBA" id="ARBA00022490"/>
    </source>
</evidence>
<dbReference type="InterPro" id="IPR046439">
    <property type="entry name" value="ZF_RZ_dom"/>
</dbReference>
<dbReference type="GO" id="GO:0031048">
    <property type="term" value="P:regulatory ncRNA-mediated heterochromatin formation"/>
    <property type="evidence" value="ECO:0007669"/>
    <property type="project" value="TreeGrafter"/>
</dbReference>
<sequence>MVNTQGRSASTDQAIKPCGYFQRGKCHYGTRCKFSHDAATSSHQAPAAAHRQSHAPRPANRAEQHDGKLRMWTRILREQSTTARPNPQVLAQFFQLGCELMAGDVGAAQDAIKQLATDDGLKLIKDLTDKQIPQVIPLGAPAWSRILSVELIPLFRLLSHERVINSGVLEQQVVILYNFLAGVDASRLKTVYNFLTACLASWDQLNWPETAPSLMETMQLSLSVLATLIECNTTNMVNETYHPIVDSLTLVFDHRSGMGDDFFKLQSAKHLKYIHLQLGVGSAITAKTDTAQAPVEREQFLLRRDGPGALSAEGPRHDNDHADIAKISILPSFAEIDSPRAEYLPTNEPSQWHRAGIHGRLDREFRLLREDTVGQLRDTVGNMLHQIRGRDDQKASRYGNSARTYTYESPIPYRILFDRGNGLETVVRFRQPKKVATMDRSGRQDWWRHCKRLLEGALVSVIDTDGTVLFFVVSDFTLRTSQDRPRKKRSHANADGADHDEYLKLTLADDAQWAYVSLCLADQSDESVRQTLGWFRPSGPPSRRYLVEFPGVLLASFTHTLQALQQMSRQPNVPFTHLIAPTEKEPVQGRVDPPLYGRAAGFALDLGCIASDRAALEFAPQRDVGRDIISSRTALDPTQSMAFESALTRELCLIQGPPGTGKSFTGEKIIKGLVANKAGARLGPILCVCYTNHALDQLLEHLVHDGTKAVIRIGSRSKSAVLENLNLRVVATSAQRTKAEKRTLWEAEKGLDETVRTCGRLLGYLGASRSGKAVEIFLQRHQASRHEELFGSGHGQMEQDEADDSDEPWQTVDRNPGRVLQSWLAGGAERADVGRALDQLDEVPLAGMTRAERTRLHDEWVRMNREQIVDGLLAGQRTYRGLKKRRDVVRQDVDLRCLQEADVVGVTTTGLARNLELLRKLRCKVLVCEEAGEVLEAHILTALLPSVEHAILIGDHQQLRPQIQNYELQSTNPRGKPYSLDMSLFERLVQPPHPDDVRLPFSVIETQRRMHPDIAELVRSTLYPQLKDAEEVKGYPEVVGMRRRLFWMDHGHLEAGASEADPNDTSHRNEFEVDMTIGLVKHLVRQGAYDSEDIAVLTPYLGQLQKLRQRMSSLFEICLGDRDLDDLEVLEEGQQTAAPEAPSQQPKQGVNKAPLLKRLRIATVDNFQGEEAQVVVISLVRSNTRQKCGFLSTPNRINVLLSRARHGMYLIGNADTYSHVPMWAKVLTLLRDKGNVGSAFELQCPRHPDTRMTAAEPEDFVKFAPDGGCHVRCSKRLDCGHNCKGPCHADVLHKAFVCLEPCARFKAGCSHACPLACGKRCQERCETRLEGINLALPCGHTVAAAQCWEAQKPGLIQCVRDVSRVVPGCGHTITVPCHVDVAQDDFSCGAPCGHDRACGHRCKSPCHQCRERTQGKVTAEKHGVCKQVCGRALTTCRHACRQTCHGEANCPPCRAPCEVRCSHSRCGKTCHEPCAPCAEGTCASRCPHGACTMPCAAPCDWTPCSRRCEKTLECGHTCPSICGEDCPDKRFCQTCGAEPVKSRVVDFIMGSEYGEIELDQDPCVFPDCGHFYTLSSMDGQMDMEAHYVVDADGKPTGIKTASQPFSMDEIKACADCRAPLRNIARYGRIVRRAMLDEATKKFMAWSNAKYFDLADQLVQAQERLEAAPTAVPRPLGPQPGRPRLIPPGSQPRQRQLATAAQYVGDSRYDPLVALYKKITVFGRQVAREEQPFHRVADLVRFANSRHRVKGDFAFDASVLQVKGQLQVMSLGLKCELLVFLDVLDVCSRHARPAGTRLALDLTEHVAACVALARLARDTEHHVQEVEAHLFHAQFCIVARALAPPPPPPAAQPSDDDGPSRAEVWKAEGLGHVAQARDLVARHAAITQHLAGELEGVQTTLQGGTFYRPVSADEMRAVYAAMARQFRGTGHWYECENGHPFTVGECGMPMEMATVRGRRSLTLFPGTD</sequence>
<dbReference type="GO" id="GO:0031380">
    <property type="term" value="C:nuclear RNA-directed RNA polymerase complex"/>
    <property type="evidence" value="ECO:0007669"/>
    <property type="project" value="TreeGrafter"/>
</dbReference>
<keyword evidence="6" id="KW-0378">Hydrolase</keyword>
<evidence type="ECO:0000256" key="7">
    <source>
        <dbReference type="ARBA" id="ARBA00022833"/>
    </source>
</evidence>
<keyword evidence="2" id="KW-0963">Cytoplasm</keyword>
<dbReference type="SUPFAM" id="SSF52540">
    <property type="entry name" value="P-loop containing nucleoside triphosphate hydrolases"/>
    <property type="match status" value="1"/>
</dbReference>
<evidence type="ECO:0000313" key="13">
    <source>
        <dbReference type="EMBL" id="KAK2069885.1"/>
    </source>
</evidence>
<dbReference type="Gene3D" id="1.20.120.1350">
    <property type="entry name" value="Pneumovirus matrix protein 2 (M2), zinc-binding domain"/>
    <property type="match status" value="1"/>
</dbReference>
<feature type="region of interest" description="Disordered" evidence="10">
    <location>
        <begin position="39"/>
        <end position="68"/>
    </location>
</feature>
<feature type="compositionally biased region" description="Acidic residues" evidence="10">
    <location>
        <begin position="798"/>
        <end position="807"/>
    </location>
</feature>
<dbReference type="Pfam" id="PF20173">
    <property type="entry name" value="ZnF_RZ-type"/>
    <property type="match status" value="1"/>
</dbReference>
<keyword evidence="6" id="KW-0067">ATP-binding</keyword>
<dbReference type="InterPro" id="IPR041677">
    <property type="entry name" value="DNA2/NAM7_AAA_11"/>
</dbReference>
<gene>
    <name evidence="13" type="ORF">P8C59_004429</name>
</gene>
<feature type="region of interest" description="Disordered" evidence="10">
    <location>
        <begin position="792"/>
        <end position="812"/>
    </location>
</feature>
<keyword evidence="3 9" id="KW-0479">Metal-binding</keyword>
<keyword evidence="6" id="KW-0347">Helicase</keyword>
<dbReference type="CDD" id="cd17936">
    <property type="entry name" value="EEXXEc_NFX1"/>
    <property type="match status" value="1"/>
</dbReference>
<dbReference type="InterPro" id="IPR000967">
    <property type="entry name" value="Znf_NFX1"/>
</dbReference>
<evidence type="ECO:0000256" key="9">
    <source>
        <dbReference type="PROSITE-ProRule" id="PRU00723"/>
    </source>
</evidence>
<dbReference type="PROSITE" id="PS50103">
    <property type="entry name" value="ZF_C3H1"/>
    <property type="match status" value="1"/>
</dbReference>
<evidence type="ECO:0000259" key="11">
    <source>
        <dbReference type="PROSITE" id="PS50103"/>
    </source>
</evidence>
<dbReference type="CDD" id="cd18808">
    <property type="entry name" value="SF1_C_Upf1"/>
    <property type="match status" value="1"/>
</dbReference>
<feature type="compositionally biased region" description="Pro residues" evidence="10">
    <location>
        <begin position="1674"/>
        <end position="1689"/>
    </location>
</feature>
<keyword evidence="6" id="KW-0547">Nucleotide-binding</keyword>